<dbReference type="AlphaFoldDB" id="A0A8H6SHE3"/>
<keyword evidence="3" id="KW-1185">Reference proteome</keyword>
<accession>A0A8H6SHE3</accession>
<comment type="caution">
    <text evidence="2">The sequence shown here is derived from an EMBL/GenBank/DDBJ whole genome shotgun (WGS) entry which is preliminary data.</text>
</comment>
<organism evidence="2 3">
    <name type="scientific">Mycena chlorophos</name>
    <name type="common">Agaric fungus</name>
    <name type="synonym">Agaricus chlorophos</name>
    <dbReference type="NCBI Taxonomy" id="658473"/>
    <lineage>
        <taxon>Eukaryota</taxon>
        <taxon>Fungi</taxon>
        <taxon>Dikarya</taxon>
        <taxon>Basidiomycota</taxon>
        <taxon>Agaricomycotina</taxon>
        <taxon>Agaricomycetes</taxon>
        <taxon>Agaricomycetidae</taxon>
        <taxon>Agaricales</taxon>
        <taxon>Marasmiineae</taxon>
        <taxon>Mycenaceae</taxon>
        <taxon>Mycena</taxon>
    </lineage>
</organism>
<evidence type="ECO:0000313" key="3">
    <source>
        <dbReference type="Proteomes" id="UP000613580"/>
    </source>
</evidence>
<evidence type="ECO:0000256" key="1">
    <source>
        <dbReference type="SAM" id="MobiDB-lite"/>
    </source>
</evidence>
<gene>
    <name evidence="2" type="ORF">HMN09_01007300</name>
</gene>
<feature type="compositionally biased region" description="Low complexity" evidence="1">
    <location>
        <begin position="177"/>
        <end position="190"/>
    </location>
</feature>
<name>A0A8H6SHE3_MYCCL</name>
<sequence>MCSVASLLVSKYKHALEVLDSREGLEKAMVELGVKERGEFEQWLAQEKEALKRLSKEPEEETLHMEYYQKLVNLRDAEATVAKIRTAAIVVFPSDDHPDFAQLAKDTRRALEVVHELELRLEIGVDQRWHPGTEQWDAAATLVSERRYRRALDALQAGGDFPLAGTDEDQDGWDWPSETSSPATTTAARAMDPPRSTMTWDQVVNYAFIADFDLLRLGRNDIRDCAWTRAGAREAMDQHFRILRAEEERKRLDVEIRRLVTHMRDEDQFLLHHERRLEAAGMLARAYQVRKQRSLKSRFSAIHMNRLYKLSKLRGSQAAFFPGAGNQEPELEEDDTDDEGLEGLQEALEQIVRITEDSRSGVVVDKVTILEKLRRAAALEKQPRRERVGGSASAQLREPRRSPAIPALSGSVSLDAPAADQPFNATKALRKPRTGDGRTLLAADVGVGVSIKAAADSVKWMTVVDGKHGINGAWNLRGKRYPDLQRRRAARRMPLPGRFWQTTRAFSIAAPHGTDSIPAHRVRVREAANEVTDADLYRLWVSTAEVRGRDTTTLASFRVESRVRVWALMLLESTAKAFFSASCRWAKDGGDATRREGMRNGSEVL</sequence>
<dbReference type="EMBL" id="JACAZE010000015">
    <property type="protein sequence ID" value="KAF7297865.1"/>
    <property type="molecule type" value="Genomic_DNA"/>
</dbReference>
<protein>
    <submittedName>
        <fullName evidence="2">Uncharacterized protein</fullName>
    </submittedName>
</protein>
<dbReference type="OrthoDB" id="2676448at2759"/>
<evidence type="ECO:0000313" key="2">
    <source>
        <dbReference type="EMBL" id="KAF7297865.1"/>
    </source>
</evidence>
<reference evidence="2" key="1">
    <citation type="submission" date="2020-05" db="EMBL/GenBank/DDBJ databases">
        <title>Mycena genomes resolve the evolution of fungal bioluminescence.</title>
        <authorList>
            <person name="Tsai I.J."/>
        </authorList>
    </citation>
    <scope>NUCLEOTIDE SEQUENCE</scope>
    <source>
        <strain evidence="2">110903Hualien_Pintung</strain>
    </source>
</reference>
<proteinExistence type="predicted"/>
<feature type="region of interest" description="Disordered" evidence="1">
    <location>
        <begin position="380"/>
        <end position="412"/>
    </location>
</feature>
<dbReference type="Proteomes" id="UP000613580">
    <property type="component" value="Unassembled WGS sequence"/>
</dbReference>
<feature type="region of interest" description="Disordered" evidence="1">
    <location>
        <begin position="160"/>
        <end position="193"/>
    </location>
</feature>